<feature type="transmembrane region" description="Helical" evidence="2">
    <location>
        <begin position="187"/>
        <end position="207"/>
    </location>
</feature>
<organism evidence="3 4">
    <name type="scientific">Trinickia caryophylli</name>
    <name type="common">Paraburkholderia caryophylli</name>
    <dbReference type="NCBI Taxonomy" id="28094"/>
    <lineage>
        <taxon>Bacteria</taxon>
        <taxon>Pseudomonadati</taxon>
        <taxon>Pseudomonadota</taxon>
        <taxon>Betaproteobacteria</taxon>
        <taxon>Burkholderiales</taxon>
        <taxon>Burkholderiaceae</taxon>
        <taxon>Trinickia</taxon>
    </lineage>
</organism>
<accession>A0A1X7DYU5</accession>
<feature type="transmembrane region" description="Helical" evidence="2">
    <location>
        <begin position="83"/>
        <end position="112"/>
    </location>
</feature>
<dbReference type="GeneID" id="95551504"/>
<evidence type="ECO:0000256" key="1">
    <source>
        <dbReference type="ARBA" id="ARBA00010690"/>
    </source>
</evidence>
<dbReference type="SUPFAM" id="SSF160544">
    <property type="entry name" value="EscU C-terminal domain-like"/>
    <property type="match status" value="1"/>
</dbReference>
<dbReference type="InterPro" id="IPR006135">
    <property type="entry name" value="T3SS_substrate_exporter"/>
</dbReference>
<keyword evidence="2" id="KW-1133">Transmembrane helix</keyword>
<feature type="transmembrane region" description="Helical" evidence="2">
    <location>
        <begin position="27"/>
        <end position="45"/>
    </location>
</feature>
<dbReference type="PANTHER" id="PTHR30531">
    <property type="entry name" value="FLAGELLAR BIOSYNTHETIC PROTEIN FLHB"/>
    <property type="match status" value="1"/>
</dbReference>
<keyword evidence="2" id="KW-0812">Transmembrane</keyword>
<dbReference type="PANTHER" id="PTHR30531:SF12">
    <property type="entry name" value="FLAGELLAR BIOSYNTHETIC PROTEIN FLHB"/>
    <property type="match status" value="1"/>
</dbReference>
<dbReference type="InterPro" id="IPR029025">
    <property type="entry name" value="T3SS_substrate_exporter_C"/>
</dbReference>
<reference evidence="4" key="1">
    <citation type="submission" date="2017-04" db="EMBL/GenBank/DDBJ databases">
        <authorList>
            <person name="Varghese N."/>
            <person name="Submissions S."/>
        </authorList>
    </citation>
    <scope>NUCLEOTIDE SEQUENCE [LARGE SCALE GENOMIC DNA]</scope>
    <source>
        <strain evidence="4">Ballard 720</strain>
    </source>
</reference>
<dbReference type="GO" id="GO:0009306">
    <property type="term" value="P:protein secretion"/>
    <property type="evidence" value="ECO:0007669"/>
    <property type="project" value="InterPro"/>
</dbReference>
<dbReference type="GO" id="GO:0005886">
    <property type="term" value="C:plasma membrane"/>
    <property type="evidence" value="ECO:0007669"/>
    <property type="project" value="TreeGrafter"/>
</dbReference>
<comment type="similarity">
    <text evidence="1">Belongs to the type III secretion exporter family.</text>
</comment>
<sequence>MSDKRLPPTEKRLRDARSKGDVPRSELLVAWIVMAACIEVGFAGADVACDAWLKLLAATIDDIARPFTLETVWRLAAAAVRSLAGAFAALGAVACLGVLAGTWISGGLPFAYRSLTPSMNRLDPRKRFKQIFSARNMTTVCVALAAAVIVALAGLATFVERLPLIVALARWHVFESSAGSVLESLHALLRTLLAALLVPAVLSALLARQQHRRTLRMSHRDLRDELKHTTGDPIVRARQHAVRAETMALPPALARPEHCAIVTNPEHLAVMLYYDGSERAAPIVAARGADASAERMTREAQTLGIPVFRFRALARRLFEQEQTGEAIPADCYGAVAIVYRLIEEIQALGSAPSAPMEIDDAFFHA</sequence>
<keyword evidence="4" id="KW-1185">Reference proteome</keyword>
<dbReference type="RefSeq" id="WP_085226998.1">
    <property type="nucleotide sequence ID" value="NZ_BSQD01000005.1"/>
</dbReference>
<protein>
    <submittedName>
        <fullName evidence="3">Type III secretion protein U</fullName>
    </submittedName>
</protein>
<gene>
    <name evidence="3" type="ORF">SAMN06295900_104272</name>
</gene>
<dbReference type="Pfam" id="PF01312">
    <property type="entry name" value="Bac_export_2"/>
    <property type="match status" value="1"/>
</dbReference>
<dbReference type="Gene3D" id="3.40.1690.10">
    <property type="entry name" value="secretion proteins EscU"/>
    <property type="match status" value="1"/>
</dbReference>
<evidence type="ECO:0000313" key="4">
    <source>
        <dbReference type="Proteomes" id="UP000192911"/>
    </source>
</evidence>
<feature type="transmembrane region" description="Helical" evidence="2">
    <location>
        <begin position="133"/>
        <end position="159"/>
    </location>
</feature>
<dbReference type="STRING" id="28094.SAMN06295900_104272"/>
<dbReference type="OrthoDB" id="9807950at2"/>
<dbReference type="EMBL" id="FXAH01000004">
    <property type="protein sequence ID" value="SMF24327.1"/>
    <property type="molecule type" value="Genomic_DNA"/>
</dbReference>
<evidence type="ECO:0000313" key="3">
    <source>
        <dbReference type="EMBL" id="SMF24327.1"/>
    </source>
</evidence>
<keyword evidence="2" id="KW-0472">Membrane</keyword>
<evidence type="ECO:0000256" key="2">
    <source>
        <dbReference type="SAM" id="Phobius"/>
    </source>
</evidence>
<dbReference type="AlphaFoldDB" id="A0A1X7DYU5"/>
<dbReference type="PRINTS" id="PR00950">
    <property type="entry name" value="TYPE3IMSPROT"/>
</dbReference>
<name>A0A1X7DYU5_TRICW</name>
<dbReference type="Proteomes" id="UP000192911">
    <property type="component" value="Unassembled WGS sequence"/>
</dbReference>
<proteinExistence type="inferred from homology"/>